<feature type="chain" id="PRO_5007108241" evidence="4">
    <location>
        <begin position="35"/>
        <end position="1220"/>
    </location>
</feature>
<name>A0A101UPC8_9ACTN</name>
<dbReference type="CDD" id="cd04081">
    <property type="entry name" value="CBM35_galactosidase-like"/>
    <property type="match status" value="1"/>
</dbReference>
<dbReference type="PROSITE" id="PS51175">
    <property type="entry name" value="CBM6"/>
    <property type="match status" value="1"/>
</dbReference>
<evidence type="ECO:0000256" key="3">
    <source>
        <dbReference type="SAM" id="MobiDB-lite"/>
    </source>
</evidence>
<evidence type="ECO:0000256" key="1">
    <source>
        <dbReference type="ARBA" id="ARBA00022729"/>
    </source>
</evidence>
<evidence type="ECO:0000313" key="6">
    <source>
        <dbReference type="EMBL" id="KUO14364.1"/>
    </source>
</evidence>
<feature type="domain" description="CBM6" evidence="5">
    <location>
        <begin position="778"/>
        <end position="927"/>
    </location>
</feature>
<dbReference type="InterPro" id="IPR017853">
    <property type="entry name" value="GH"/>
</dbReference>
<dbReference type="PROSITE" id="PS51318">
    <property type="entry name" value="TAT"/>
    <property type="match status" value="1"/>
</dbReference>
<feature type="signal peptide" evidence="4">
    <location>
        <begin position="1"/>
        <end position="34"/>
    </location>
</feature>
<dbReference type="STRING" id="909626.AQJ91_47240"/>
<dbReference type="InterPro" id="IPR006558">
    <property type="entry name" value="LamG-like"/>
</dbReference>
<feature type="region of interest" description="Disordered" evidence="3">
    <location>
        <begin position="787"/>
        <end position="807"/>
    </location>
</feature>
<dbReference type="AlphaFoldDB" id="A0A101UPC8"/>
<dbReference type="Gene3D" id="3.20.20.80">
    <property type="entry name" value="Glycosidases"/>
    <property type="match status" value="1"/>
</dbReference>
<dbReference type="Gene3D" id="2.60.120.260">
    <property type="entry name" value="Galactose-binding domain-like"/>
    <property type="match status" value="2"/>
</dbReference>
<dbReference type="SMART" id="SM00560">
    <property type="entry name" value="LamGL"/>
    <property type="match status" value="1"/>
</dbReference>
<dbReference type="Pfam" id="PF13385">
    <property type="entry name" value="Laminin_G_3"/>
    <property type="match status" value="1"/>
</dbReference>
<evidence type="ECO:0000256" key="2">
    <source>
        <dbReference type="ARBA" id="ARBA00023157"/>
    </source>
</evidence>
<dbReference type="OrthoDB" id="9760056at2"/>
<dbReference type="InterPro" id="IPR008979">
    <property type="entry name" value="Galactose-bd-like_sf"/>
</dbReference>
<evidence type="ECO:0000259" key="5">
    <source>
        <dbReference type="PROSITE" id="PS51175"/>
    </source>
</evidence>
<sequence>MPSADRSARRRAPAAVALTLGAGLLAAPAVPAQAADAPQPTARYTFDEDDLASGRITDSSGNGLTASLVNGSTAQSVAGTDGGKALALPGGAPTSNGAYVRLPREVLGDASDLTVSARVKWSGDKSSWQRIFDLGTNTTKYLFTTPYSGNGVLRTAATTGGGGAEAQVNGYAMLPADEWRTVTVTLDTAVGRLTTYLDGVAVSSAPTGIKAKELLDSSATAAGYIGKSFWPDPLLKGAIDDFAVWHSALSAEQVAGLVGAAPTVQELSKTSFEVRTTTGTAPSLPAAVRSSFSDGYDRDTPITWDAVPSEKYDRPGTFTVAGTAAGRAVRATVTVVREGQLTVDLGSDTGAFHGGASGTLYGLYGPDVPTNNLIEGMGLRTVSTKAQDGPQHPGADALEVVKPLADSTDGDVYVYMTDIHRGFPYQWPGDTPEEKLKLYKEKLATQVDQVLQLPEKYQDNVVFVPFNEPEGNMFGTGEWSYNKVSWLNDPDDFFAAWDDAYELIKGRMPDARIAGPNTSILYDQVKGFLTHALAAGTLPEVITWHELSHPEAVRASVAKYRTWEKELFQGTDKEGTRLPININEYAFNYHTSVPGQMIQWVSAIEESKVDADIAYWNIDGNLSDSAVQSNRGNGQWWLLHAYASMSGHTVKVTPPFPGENYTMQGVATLDEKKRQARLVFGGSTGKGHITFAGVPKELFGDRVHAWVREIGWSGQVGDSSGPQLLTETNLKVGDDGGVVVDFGNGGLPALKESSAYEIVLSPAGKAAGTQSPPVTWQASYEAEDAAHTGSGYSKNGPEGSPRDVSKFYTSGGYNAGGLRTGSDVTLDFTVDVPDDGTYDLSVFANSLNTFDRVKEQGPTNVFLRVDGEADSEQELHLPLGYKWVVWDHTDTKVQLTKGKHTLTLAAKSLDGQRATKGDAIVDRLTLSLPAASADTQVYEGELAWPDGGAQPLYSLPTQAGTPATGSGAVRLAEGQTATFWVYSPADREATVKVDTLGGSDARLSVNGHDVLRLAKGRSSVAVSLSGGVNKVTVTGGAYATLVDRLTVTPTEGALPSRTYEAQDAKLAGSATLAPLSLATDGTAITGIGGAPGNGNTATFTVDADRPGLYALRIRYSNPEQSEATHYNPDPLARHADITVNGGEVRRVGFPHSFHQNNFWELTVPVHLEKGQNTITFRSEELPNFDGTTYASDTFPGVLLRSRYAPLIDRITVAPYAREVR</sequence>
<reference evidence="6 7" key="1">
    <citation type="submission" date="2015-10" db="EMBL/GenBank/DDBJ databases">
        <title>Draft genome sequence of Streptomyces sp. RV15, isolated from a marine sponge.</title>
        <authorList>
            <person name="Ruckert C."/>
            <person name="Abdelmohsen U.R."/>
            <person name="Winkler A."/>
            <person name="Hentschel U."/>
            <person name="Kalinowski J."/>
            <person name="Kampfer P."/>
            <person name="Glaeser S."/>
        </authorList>
    </citation>
    <scope>NUCLEOTIDE SEQUENCE [LARGE SCALE GENOMIC DNA]</scope>
    <source>
        <strain evidence="6 7">RV15</strain>
    </source>
</reference>
<dbReference type="SUPFAM" id="SSF49785">
    <property type="entry name" value="Galactose-binding domain-like"/>
    <property type="match status" value="2"/>
</dbReference>
<organism evidence="6 7">
    <name type="scientific">Streptomyces dysideae</name>
    <dbReference type="NCBI Taxonomy" id="909626"/>
    <lineage>
        <taxon>Bacteria</taxon>
        <taxon>Bacillati</taxon>
        <taxon>Actinomycetota</taxon>
        <taxon>Actinomycetes</taxon>
        <taxon>Kitasatosporales</taxon>
        <taxon>Streptomycetaceae</taxon>
        <taxon>Streptomyces</taxon>
    </lineage>
</organism>
<dbReference type="InterPro" id="IPR013320">
    <property type="entry name" value="ConA-like_dom_sf"/>
</dbReference>
<dbReference type="InterPro" id="IPR011081">
    <property type="entry name" value="Big_4"/>
</dbReference>
<gene>
    <name evidence="6" type="ORF">AQJ91_47240</name>
</gene>
<keyword evidence="7" id="KW-1185">Reference proteome</keyword>
<evidence type="ECO:0000313" key="7">
    <source>
        <dbReference type="Proteomes" id="UP000053260"/>
    </source>
</evidence>
<dbReference type="GO" id="GO:0030246">
    <property type="term" value="F:carbohydrate binding"/>
    <property type="evidence" value="ECO:0007669"/>
    <property type="project" value="InterPro"/>
</dbReference>
<comment type="caution">
    <text evidence="6">The sequence shown here is derived from an EMBL/GenBank/DDBJ whole genome shotgun (WGS) entry which is preliminary data.</text>
</comment>
<dbReference type="RefSeq" id="WP_067036255.1">
    <property type="nucleotide sequence ID" value="NZ_KQ949145.1"/>
</dbReference>
<keyword evidence="1 4" id="KW-0732">Signal</keyword>
<dbReference type="Gene3D" id="2.60.120.200">
    <property type="match status" value="1"/>
</dbReference>
<dbReference type="Proteomes" id="UP000053260">
    <property type="component" value="Unassembled WGS sequence"/>
</dbReference>
<keyword evidence="2" id="KW-1015">Disulfide bond</keyword>
<protein>
    <submittedName>
        <fullName evidence="6">Cellulosome enzyme</fullName>
    </submittedName>
</protein>
<dbReference type="InterPro" id="IPR005084">
    <property type="entry name" value="CBM6"/>
</dbReference>
<evidence type="ECO:0000256" key="4">
    <source>
        <dbReference type="SAM" id="SignalP"/>
    </source>
</evidence>
<dbReference type="InterPro" id="IPR006311">
    <property type="entry name" value="TAT_signal"/>
</dbReference>
<dbReference type="SUPFAM" id="SSF49899">
    <property type="entry name" value="Concanavalin A-like lectins/glucanases"/>
    <property type="match status" value="1"/>
</dbReference>
<proteinExistence type="predicted"/>
<dbReference type="EMBL" id="LMXB01000155">
    <property type="protein sequence ID" value="KUO14364.1"/>
    <property type="molecule type" value="Genomic_DNA"/>
</dbReference>
<accession>A0A101UPC8</accession>
<dbReference type="Pfam" id="PF07532">
    <property type="entry name" value="Big_4"/>
    <property type="match status" value="1"/>
</dbReference>
<dbReference type="SUPFAM" id="SSF51445">
    <property type="entry name" value="(Trans)glycosidases"/>
    <property type="match status" value="1"/>
</dbReference>